<dbReference type="EMBL" id="PPHD01077933">
    <property type="protein sequence ID" value="POI20803.1"/>
    <property type="molecule type" value="Genomic_DNA"/>
</dbReference>
<accession>A0A2P4S9N5</accession>
<dbReference type="AlphaFoldDB" id="A0A2P4S9N5"/>
<evidence type="ECO:0000313" key="2">
    <source>
        <dbReference type="EMBL" id="POI20803.1"/>
    </source>
</evidence>
<keyword evidence="3" id="KW-1185">Reference proteome</keyword>
<name>A0A2P4S9N5_BAMTH</name>
<feature type="region of interest" description="Disordered" evidence="1">
    <location>
        <begin position="28"/>
        <end position="48"/>
    </location>
</feature>
<dbReference type="Proteomes" id="UP000237246">
    <property type="component" value="Unassembled WGS sequence"/>
</dbReference>
<evidence type="ECO:0000256" key="1">
    <source>
        <dbReference type="SAM" id="MobiDB-lite"/>
    </source>
</evidence>
<proteinExistence type="predicted"/>
<evidence type="ECO:0000313" key="3">
    <source>
        <dbReference type="Proteomes" id="UP000237246"/>
    </source>
</evidence>
<comment type="caution">
    <text evidence="2">The sequence shown here is derived from an EMBL/GenBank/DDBJ whole genome shotgun (WGS) entry which is preliminary data.</text>
</comment>
<protein>
    <submittedName>
        <fullName evidence="2">Uncharacterized protein</fullName>
    </submittedName>
</protein>
<feature type="non-terminal residue" evidence="2">
    <location>
        <position position="103"/>
    </location>
</feature>
<organism evidence="2 3">
    <name type="scientific">Bambusicola thoracicus</name>
    <name type="common">Chinese bamboo-partridge</name>
    <name type="synonym">Perdix thoracica</name>
    <dbReference type="NCBI Taxonomy" id="9083"/>
    <lineage>
        <taxon>Eukaryota</taxon>
        <taxon>Metazoa</taxon>
        <taxon>Chordata</taxon>
        <taxon>Craniata</taxon>
        <taxon>Vertebrata</taxon>
        <taxon>Euteleostomi</taxon>
        <taxon>Archelosauria</taxon>
        <taxon>Archosauria</taxon>
        <taxon>Dinosauria</taxon>
        <taxon>Saurischia</taxon>
        <taxon>Theropoda</taxon>
        <taxon>Coelurosauria</taxon>
        <taxon>Aves</taxon>
        <taxon>Neognathae</taxon>
        <taxon>Galloanserae</taxon>
        <taxon>Galliformes</taxon>
        <taxon>Phasianidae</taxon>
        <taxon>Perdicinae</taxon>
        <taxon>Bambusicola</taxon>
    </lineage>
</organism>
<sequence>MADNYSCKMLNLDNAESAALLEELLEVHEPPAETPQGRAAGPRSQGTTGLAALLRPGLAVPWGQAANTLSHPASMQLVPIALQCKKRSAELAAVVREKAKIHK</sequence>
<gene>
    <name evidence="2" type="ORF">CIB84_015450</name>
</gene>
<reference evidence="2 3" key="1">
    <citation type="submission" date="2018-01" db="EMBL/GenBank/DDBJ databases">
        <title>Comparison of the Chinese Bamboo Partridge and Red Junglefowl genome sequences highlights the importance of demography in genome evolution.</title>
        <authorList>
            <person name="Tiley G.P."/>
            <person name="Kimball R.T."/>
            <person name="Braun E.L."/>
            <person name="Burleigh J.G."/>
        </authorList>
    </citation>
    <scope>NUCLEOTIDE SEQUENCE [LARGE SCALE GENOMIC DNA]</scope>
    <source>
        <strain evidence="2">RTK389</strain>
        <tissue evidence="2">Blood</tissue>
    </source>
</reference>